<accession>A0ABP9TXN3</accession>
<sequence length="74" mass="8840">MSRKSQRRYRKRPDRRVWVFSELNHDLRPEQIAHILTAAGLERARHEAEAAQEHDQQRARRAPDEPNTEEVRDA</sequence>
<dbReference type="RefSeq" id="WP_342037518.1">
    <property type="nucleotide sequence ID" value="NZ_BAABBK010000003.1"/>
</dbReference>
<gene>
    <name evidence="2" type="ORF">KACC15558_11050</name>
</gene>
<dbReference type="Proteomes" id="UP001498935">
    <property type="component" value="Unassembled WGS sequence"/>
</dbReference>
<evidence type="ECO:0000313" key="3">
    <source>
        <dbReference type="Proteomes" id="UP001498935"/>
    </source>
</evidence>
<evidence type="ECO:0000313" key="2">
    <source>
        <dbReference type="EMBL" id="GAA5340065.1"/>
    </source>
</evidence>
<comment type="caution">
    <text evidence="2">The sequence shown here is derived from an EMBL/GenBank/DDBJ whole genome shotgun (WGS) entry which is preliminary data.</text>
</comment>
<keyword evidence="3" id="KW-1185">Reference proteome</keyword>
<organism evidence="2 3">
    <name type="scientific">Brevibacterium ammoniilyticum</name>
    <dbReference type="NCBI Taxonomy" id="1046555"/>
    <lineage>
        <taxon>Bacteria</taxon>
        <taxon>Bacillati</taxon>
        <taxon>Actinomycetota</taxon>
        <taxon>Actinomycetes</taxon>
        <taxon>Micrococcales</taxon>
        <taxon>Brevibacteriaceae</taxon>
        <taxon>Brevibacterium</taxon>
    </lineage>
</organism>
<name>A0ABP9TXN3_9MICO</name>
<dbReference type="EMBL" id="BAABNP010000003">
    <property type="protein sequence ID" value="GAA5340065.1"/>
    <property type="molecule type" value="Genomic_DNA"/>
</dbReference>
<feature type="region of interest" description="Disordered" evidence="1">
    <location>
        <begin position="43"/>
        <end position="74"/>
    </location>
</feature>
<reference evidence="2 3" key="1">
    <citation type="submission" date="2024-02" db="EMBL/GenBank/DDBJ databases">
        <title>Characterization of antibiotic resistant novel bacterial strains and their environmental applications.</title>
        <authorList>
            <person name="Manzoor S."/>
            <person name="Abbas S."/>
            <person name="Arshad M."/>
            <person name="Li W.J."/>
            <person name="Ahmed I."/>
        </authorList>
    </citation>
    <scope>NUCLEOTIDE SEQUENCE [LARGE SCALE GENOMIC DNA]</scope>
    <source>
        <strain evidence="2 3">KACC 15558</strain>
    </source>
</reference>
<protein>
    <submittedName>
        <fullName evidence="2">Uncharacterized protein</fullName>
    </submittedName>
</protein>
<evidence type="ECO:0000256" key="1">
    <source>
        <dbReference type="SAM" id="MobiDB-lite"/>
    </source>
</evidence>
<proteinExistence type="predicted"/>